<dbReference type="PANTHER" id="PTHR16166">
    <property type="entry name" value="VACUOLAR PROTEIN SORTING-ASSOCIATED PROTEIN VPS13"/>
    <property type="match status" value="1"/>
</dbReference>
<dbReference type="EMBL" id="JABCRI010000001">
    <property type="protein sequence ID" value="KAF8413988.1"/>
    <property type="molecule type" value="Genomic_DNA"/>
</dbReference>
<gene>
    <name evidence="1" type="ORF">HHK36_001986</name>
</gene>
<sequence>MFQLFQRAKTIRQRAGTTKMRRHVHGREFCVPESETPSRPIRLGPIRMAAVLVSSFRLPQFNRKTLFPPVAKISSYSTLPIVDENHSSSPSLPSVVPIGAPWQQVFLLARRQKKIYVEVFDLAPIKLTLSTAFQTDSVVSVIPNTRHKVDTTRSWDYRCHLGSSNPMGFARNVGLDIKDFLLVIAKGILQTHYRNGTRGHSLFSNIVYAISDAATQANGGIRIQDISLVSFENIIIRLAALHLDLDEEIITALLLPPLAPAATPVAALAVNEVVGASPLELVVNGAAASYEAYLKFLNKFPSIEKDWDLQLLPITSLRPLIGGFYSRLSSCTLKIQFGISILSCLVTTEVGSANEYWVCRVAAIPKAEGCTSTLPNWDFSMHTVNLRRAAGIPRAKGGAYVYSQDI</sequence>
<accession>A0A835DSK3</accession>
<dbReference type="GO" id="GO:0045053">
    <property type="term" value="P:protein retention in Golgi apparatus"/>
    <property type="evidence" value="ECO:0007669"/>
    <property type="project" value="TreeGrafter"/>
</dbReference>
<evidence type="ECO:0000313" key="1">
    <source>
        <dbReference type="EMBL" id="KAF8413988.1"/>
    </source>
</evidence>
<dbReference type="PANTHER" id="PTHR16166:SF143">
    <property type="entry name" value="PROTEIN SORTING-ASSOCIATED PROTEIN, PUTATIVE (DUF1162)-RELATED"/>
    <property type="match status" value="1"/>
</dbReference>
<dbReference type="InterPro" id="IPR026847">
    <property type="entry name" value="VPS13"/>
</dbReference>
<dbReference type="OrthoDB" id="419752at2759"/>
<proteinExistence type="predicted"/>
<dbReference type="AlphaFoldDB" id="A0A835DSK3"/>
<dbReference type="Proteomes" id="UP000655225">
    <property type="component" value="Unassembled WGS sequence"/>
</dbReference>
<reference evidence="1 2" key="1">
    <citation type="submission" date="2020-04" db="EMBL/GenBank/DDBJ databases">
        <title>Plant Genome Project.</title>
        <authorList>
            <person name="Zhang R.-G."/>
        </authorList>
    </citation>
    <scope>NUCLEOTIDE SEQUENCE [LARGE SCALE GENOMIC DNA]</scope>
    <source>
        <strain evidence="1">YNK0</strain>
        <tissue evidence="1">Leaf</tissue>
    </source>
</reference>
<name>A0A835DSK3_TETSI</name>
<protein>
    <submittedName>
        <fullName evidence="1">Uncharacterized protein</fullName>
    </submittedName>
</protein>
<dbReference type="GO" id="GO:0006623">
    <property type="term" value="P:protein targeting to vacuole"/>
    <property type="evidence" value="ECO:0007669"/>
    <property type="project" value="TreeGrafter"/>
</dbReference>
<evidence type="ECO:0000313" key="2">
    <source>
        <dbReference type="Proteomes" id="UP000655225"/>
    </source>
</evidence>
<keyword evidence="2" id="KW-1185">Reference proteome</keyword>
<comment type="caution">
    <text evidence="1">The sequence shown here is derived from an EMBL/GenBank/DDBJ whole genome shotgun (WGS) entry which is preliminary data.</text>
</comment>
<organism evidence="1 2">
    <name type="scientific">Tetracentron sinense</name>
    <name type="common">Spur-leaf</name>
    <dbReference type="NCBI Taxonomy" id="13715"/>
    <lineage>
        <taxon>Eukaryota</taxon>
        <taxon>Viridiplantae</taxon>
        <taxon>Streptophyta</taxon>
        <taxon>Embryophyta</taxon>
        <taxon>Tracheophyta</taxon>
        <taxon>Spermatophyta</taxon>
        <taxon>Magnoliopsida</taxon>
        <taxon>Trochodendrales</taxon>
        <taxon>Trochodendraceae</taxon>
        <taxon>Tetracentron</taxon>
    </lineage>
</organism>